<evidence type="ECO:0000256" key="2">
    <source>
        <dbReference type="SAM" id="Phobius"/>
    </source>
</evidence>
<dbReference type="GO" id="GO:0005789">
    <property type="term" value="C:endoplasmic reticulum membrane"/>
    <property type="evidence" value="ECO:0007669"/>
    <property type="project" value="TreeGrafter"/>
</dbReference>
<dbReference type="AlphaFoldDB" id="A0A8B7XXE6"/>
<dbReference type="Proteomes" id="UP000694845">
    <property type="component" value="Unplaced"/>
</dbReference>
<keyword evidence="2" id="KW-1133">Transmembrane helix</keyword>
<feature type="compositionally biased region" description="Polar residues" evidence="1">
    <location>
        <begin position="151"/>
        <end position="161"/>
    </location>
</feature>
<name>A0A8B7XXE6_ACAPL</name>
<organism evidence="3 4">
    <name type="scientific">Acanthaster planci</name>
    <name type="common">Crown-of-thorns starfish</name>
    <dbReference type="NCBI Taxonomy" id="133434"/>
    <lineage>
        <taxon>Eukaryota</taxon>
        <taxon>Metazoa</taxon>
        <taxon>Echinodermata</taxon>
        <taxon>Eleutherozoa</taxon>
        <taxon>Asterozoa</taxon>
        <taxon>Asteroidea</taxon>
        <taxon>Valvatacea</taxon>
        <taxon>Valvatida</taxon>
        <taxon>Acanthasteridae</taxon>
        <taxon>Acanthaster</taxon>
    </lineage>
</organism>
<dbReference type="OrthoDB" id="411524at2759"/>
<dbReference type="KEGG" id="aplc:110976527"/>
<keyword evidence="2" id="KW-0812">Transmembrane</keyword>
<evidence type="ECO:0000313" key="3">
    <source>
        <dbReference type="Proteomes" id="UP000694845"/>
    </source>
</evidence>
<keyword evidence="3" id="KW-1185">Reference proteome</keyword>
<dbReference type="OMA" id="LTNTHKM"/>
<dbReference type="PANTHER" id="PTHR46612:SF1">
    <property type="entry name" value="XYLOSIDE XYLOSYLTRANSFERASE 1"/>
    <property type="match status" value="1"/>
</dbReference>
<dbReference type="InterPro" id="IPR029044">
    <property type="entry name" value="Nucleotide-diphossugar_trans"/>
</dbReference>
<evidence type="ECO:0000313" key="4">
    <source>
        <dbReference type="RefSeq" id="XP_022085553.1"/>
    </source>
</evidence>
<feature type="transmembrane region" description="Helical" evidence="2">
    <location>
        <begin position="91"/>
        <end position="109"/>
    </location>
</feature>
<dbReference type="RefSeq" id="XP_022085553.1">
    <property type="nucleotide sequence ID" value="XM_022229861.1"/>
</dbReference>
<dbReference type="InterPro" id="IPR042465">
    <property type="entry name" value="XXLT1"/>
</dbReference>
<evidence type="ECO:0000256" key="1">
    <source>
        <dbReference type="SAM" id="MobiDB-lite"/>
    </source>
</evidence>
<protein>
    <submittedName>
        <fullName evidence="4">Uncharacterized protein LOC110976527</fullName>
    </submittedName>
</protein>
<keyword evidence="2" id="KW-0472">Membrane</keyword>
<gene>
    <name evidence="4" type="primary">LOC110976527</name>
</gene>
<dbReference type="GO" id="GO:0140560">
    <property type="term" value="F:xylosyl alpha-1,3-xylosyltransferase activity"/>
    <property type="evidence" value="ECO:0007669"/>
    <property type="project" value="TreeGrafter"/>
</dbReference>
<dbReference type="GeneID" id="110976527"/>
<feature type="compositionally biased region" description="Polar residues" evidence="1">
    <location>
        <begin position="1"/>
        <end position="12"/>
    </location>
</feature>
<sequence length="601" mass="68255">MPCVQKQHSQMIRQRKHDDEKVKQKLGSSPSPKQGLVPPPPKDSSLASTAEADDTRSMHYVNNSRSKARFRQFGPPTGLLSCVFRLRLMRTFLILVVAGVSGFVVGRALHSGFVAGPSDGFEFDAHMTQADRELGDPRNENHAKVHVHQGGSHQQYASANQHDQRDTMREAPQKTQQHMEAPIQQPLLDKAHQPGAGQEDSPLSPEEERHFQKVYNEHAARRQMWQKAMAEKLALQNNAQQNAAKPPQVQQNIMQQQPRVVQQPVIPRQGAQAPGANTANQPSGQQYADGVLRVNQPMIQDAPSDAEIYPYHVIQTLTNTHKMPHLKTRFIECTKSILAKASINLHFFFVVDEPSKTFVLETLQDITNQHIAKSKFQFHFIEVDQLAQQLAPVVSMLQERVTGGHPYYQDAIFFLSVAIHRGILPSYVRRVVMLDTDLKFMADIRGLFDRFDLFTGDNIMGIAREMQPVYRHLLSLYRSQNQGTKVGGPPPDGLTGFNSGVVLLDLERMRRSAAYRSFVNAEKIHELTEKYHFKGHLGDQDFFTLISLEKPDLFHILPCSWNRQLCVWWRDKGYTDVFDQYFKCDVAINIYHGNCNTPIPF</sequence>
<feature type="region of interest" description="Disordered" evidence="1">
    <location>
        <begin position="190"/>
        <end position="209"/>
    </location>
</feature>
<feature type="region of interest" description="Disordered" evidence="1">
    <location>
        <begin position="239"/>
        <end position="259"/>
    </location>
</feature>
<feature type="region of interest" description="Disordered" evidence="1">
    <location>
        <begin position="146"/>
        <end position="180"/>
    </location>
</feature>
<proteinExistence type="predicted"/>
<feature type="region of interest" description="Disordered" evidence="1">
    <location>
        <begin position="1"/>
        <end position="54"/>
    </location>
</feature>
<dbReference type="PANTHER" id="PTHR46612">
    <property type="entry name" value="XYLOSIDE XYLOSYLTRANSFERASE 1"/>
    <property type="match status" value="1"/>
</dbReference>
<feature type="compositionally biased region" description="Basic and acidic residues" evidence="1">
    <location>
        <begin position="162"/>
        <end position="172"/>
    </location>
</feature>
<dbReference type="Gene3D" id="3.90.550.10">
    <property type="entry name" value="Spore Coat Polysaccharide Biosynthesis Protein SpsA, Chain A"/>
    <property type="match status" value="1"/>
</dbReference>
<reference evidence="4" key="1">
    <citation type="submission" date="2025-08" db="UniProtKB">
        <authorList>
            <consortium name="RefSeq"/>
        </authorList>
    </citation>
    <scope>IDENTIFICATION</scope>
</reference>
<dbReference type="SUPFAM" id="SSF53448">
    <property type="entry name" value="Nucleotide-diphospho-sugar transferases"/>
    <property type="match status" value="1"/>
</dbReference>
<dbReference type="GO" id="GO:0016266">
    <property type="term" value="P:protein O-linked glycosylation via N-acetyl-galactosamine"/>
    <property type="evidence" value="ECO:0007669"/>
    <property type="project" value="TreeGrafter"/>
</dbReference>
<accession>A0A8B7XXE6</accession>